<dbReference type="RefSeq" id="WP_132314924.1">
    <property type="nucleotide sequence ID" value="NZ_FWZT01000002.1"/>
</dbReference>
<keyword evidence="2" id="KW-1185">Reference proteome</keyword>
<organism evidence="1 2">
    <name type="scientific">Pseudobacteriovorax antillogorgiicola</name>
    <dbReference type="NCBI Taxonomy" id="1513793"/>
    <lineage>
        <taxon>Bacteria</taxon>
        <taxon>Pseudomonadati</taxon>
        <taxon>Bdellovibrionota</taxon>
        <taxon>Oligoflexia</taxon>
        <taxon>Oligoflexales</taxon>
        <taxon>Pseudobacteriovoracaceae</taxon>
        <taxon>Pseudobacteriovorax</taxon>
    </lineage>
</organism>
<reference evidence="2" key="1">
    <citation type="submission" date="2017-04" db="EMBL/GenBank/DDBJ databases">
        <authorList>
            <person name="Varghese N."/>
            <person name="Submissions S."/>
        </authorList>
    </citation>
    <scope>NUCLEOTIDE SEQUENCE [LARGE SCALE GENOMIC DNA]</scope>
    <source>
        <strain evidence="2">RKEM611</strain>
    </source>
</reference>
<name>A0A1Y6B8D1_9BACT</name>
<sequence length="159" mass="17823">MQAHVHKLEAVREAVDSWRRSKSRKSESMPDHSWREAAGLLAWFTAARVSVTRRLNLNRLKKEFAKLGQEPALIPPKPTSEERAKAEAVATDDHQTIEVTRVDLVKDESCSPVEPIRISVNKFGMQIDLTLPAGHDPSLISSLMNHLLQGVSILFQKVP</sequence>
<dbReference type="STRING" id="1513793.SAMN06296036_102432"/>
<accession>A0A1Y6B8D1</accession>
<gene>
    <name evidence="1" type="ORF">SAMN06296036_102432</name>
</gene>
<evidence type="ECO:0000313" key="2">
    <source>
        <dbReference type="Proteomes" id="UP000192907"/>
    </source>
</evidence>
<protein>
    <submittedName>
        <fullName evidence="1">Uncharacterized protein</fullName>
    </submittedName>
</protein>
<evidence type="ECO:0000313" key="1">
    <source>
        <dbReference type="EMBL" id="SME98224.1"/>
    </source>
</evidence>
<dbReference type="Proteomes" id="UP000192907">
    <property type="component" value="Unassembled WGS sequence"/>
</dbReference>
<proteinExistence type="predicted"/>
<dbReference type="EMBL" id="FWZT01000002">
    <property type="protein sequence ID" value="SME98224.1"/>
    <property type="molecule type" value="Genomic_DNA"/>
</dbReference>
<dbReference type="AlphaFoldDB" id="A0A1Y6B8D1"/>